<feature type="region of interest" description="Disordered" evidence="1">
    <location>
        <begin position="379"/>
        <end position="404"/>
    </location>
</feature>
<dbReference type="SUPFAM" id="SSF48452">
    <property type="entry name" value="TPR-like"/>
    <property type="match status" value="1"/>
</dbReference>
<feature type="region of interest" description="Disordered" evidence="1">
    <location>
        <begin position="1"/>
        <end position="26"/>
    </location>
</feature>
<dbReference type="Pfam" id="PF13432">
    <property type="entry name" value="TPR_16"/>
    <property type="match status" value="1"/>
</dbReference>
<evidence type="ECO:0000313" key="2">
    <source>
        <dbReference type="EMBL" id="KAG1821068.1"/>
    </source>
</evidence>
<dbReference type="EMBL" id="JABBWG010000007">
    <property type="protein sequence ID" value="KAG1821068.1"/>
    <property type="molecule type" value="Genomic_DNA"/>
</dbReference>
<keyword evidence="3" id="KW-1185">Reference proteome</keyword>
<accession>A0A9P7JGK4</accession>
<feature type="compositionally biased region" description="Basic residues" evidence="1">
    <location>
        <begin position="1"/>
        <end position="10"/>
    </location>
</feature>
<evidence type="ECO:0000256" key="1">
    <source>
        <dbReference type="SAM" id="MobiDB-lite"/>
    </source>
</evidence>
<sequence length="404" mass="43952">MGRTRAKAKKSVPIVTNPSQSSSSSATPAIHALLDKAQELIVQCDFPLARKFIERALVRGDGSVSEKNQAGEMMGVVLLETGEVDKARELFLTLLPPHPTAPTPPPPSAHLYLAQLSTDPYTALKHYQAAIDILQTQLKGKAPSPTQGDEQDEGEDEVRSNIVRAYVGMVEVWMDPEYDLCFDPAASSTCDSLLANALQIDPHNLEALQCLASVRLSQEKTEEALAALLTFPPSSLDAPPALNQALVAALPLSVRLARAKLLLECGAYHDALDVLENVLASDDSSVEGWYLMGWGWWLVAERQKEGGEVEGSEGLTWEDLARDSRDCLETCQMVSLPRFYVSCKSRCNLHESQSDPDTPILEHVQELLGTLDALGIMSSPVQDDEEGDGDGWEDANDGEDVEMS</sequence>
<feature type="compositionally biased region" description="Acidic residues" evidence="1">
    <location>
        <begin position="382"/>
        <end position="404"/>
    </location>
</feature>
<name>A0A9P7JGK4_9AGAM</name>
<evidence type="ECO:0008006" key="4">
    <source>
        <dbReference type="Google" id="ProtNLM"/>
    </source>
</evidence>
<dbReference type="RefSeq" id="XP_041196135.1">
    <property type="nucleotide sequence ID" value="XM_041344500.1"/>
</dbReference>
<gene>
    <name evidence="2" type="ORF">BJ212DRAFT_977752</name>
</gene>
<protein>
    <recommendedName>
        <fullName evidence="4">TPR-like protein</fullName>
    </recommendedName>
</protein>
<dbReference type="CDD" id="cd24142">
    <property type="entry name" value="ACL4-like"/>
    <property type="match status" value="1"/>
</dbReference>
<dbReference type="GeneID" id="64638516"/>
<comment type="caution">
    <text evidence="2">The sequence shown here is derived from an EMBL/GenBank/DDBJ whole genome shotgun (WGS) entry which is preliminary data.</text>
</comment>
<dbReference type="Proteomes" id="UP000807769">
    <property type="component" value="Unassembled WGS sequence"/>
</dbReference>
<dbReference type="Gene3D" id="1.25.40.10">
    <property type="entry name" value="Tetratricopeptide repeat domain"/>
    <property type="match status" value="1"/>
</dbReference>
<dbReference type="OrthoDB" id="1914839at2759"/>
<organism evidence="2 3">
    <name type="scientific">Suillus subaureus</name>
    <dbReference type="NCBI Taxonomy" id="48587"/>
    <lineage>
        <taxon>Eukaryota</taxon>
        <taxon>Fungi</taxon>
        <taxon>Dikarya</taxon>
        <taxon>Basidiomycota</taxon>
        <taxon>Agaricomycotina</taxon>
        <taxon>Agaricomycetes</taxon>
        <taxon>Agaricomycetidae</taxon>
        <taxon>Boletales</taxon>
        <taxon>Suillineae</taxon>
        <taxon>Suillaceae</taxon>
        <taxon>Suillus</taxon>
    </lineage>
</organism>
<reference evidence="2" key="1">
    <citation type="journal article" date="2020" name="New Phytol.">
        <title>Comparative genomics reveals dynamic genome evolution in host specialist ectomycorrhizal fungi.</title>
        <authorList>
            <person name="Lofgren L.A."/>
            <person name="Nguyen N.H."/>
            <person name="Vilgalys R."/>
            <person name="Ruytinx J."/>
            <person name="Liao H.L."/>
            <person name="Branco S."/>
            <person name="Kuo A."/>
            <person name="LaButti K."/>
            <person name="Lipzen A."/>
            <person name="Andreopoulos W."/>
            <person name="Pangilinan J."/>
            <person name="Riley R."/>
            <person name="Hundley H."/>
            <person name="Na H."/>
            <person name="Barry K."/>
            <person name="Grigoriev I.V."/>
            <person name="Stajich J.E."/>
            <person name="Kennedy P.G."/>
        </authorList>
    </citation>
    <scope>NUCLEOTIDE SEQUENCE</scope>
    <source>
        <strain evidence="2">MN1</strain>
    </source>
</reference>
<evidence type="ECO:0000313" key="3">
    <source>
        <dbReference type="Proteomes" id="UP000807769"/>
    </source>
</evidence>
<dbReference type="AlphaFoldDB" id="A0A9P7JGK4"/>
<proteinExistence type="predicted"/>
<dbReference type="InterPro" id="IPR011990">
    <property type="entry name" value="TPR-like_helical_dom_sf"/>
</dbReference>